<keyword evidence="1" id="KW-0732">Signal</keyword>
<evidence type="ECO:0000256" key="1">
    <source>
        <dbReference type="SAM" id="SignalP"/>
    </source>
</evidence>
<keyword evidence="3" id="KW-1185">Reference proteome</keyword>
<dbReference type="SUPFAM" id="SSF103515">
    <property type="entry name" value="Autotransporter"/>
    <property type="match status" value="1"/>
</dbReference>
<evidence type="ECO:0000313" key="2">
    <source>
        <dbReference type="EMBL" id="SFL16028.1"/>
    </source>
</evidence>
<proteinExistence type="predicted"/>
<feature type="signal peptide" evidence="1">
    <location>
        <begin position="1"/>
        <end position="29"/>
    </location>
</feature>
<name>A0A1I4FDQ8_9GAMM</name>
<dbReference type="EMBL" id="FOSR01000017">
    <property type="protein sequence ID" value="SFL16028.1"/>
    <property type="molecule type" value="Genomic_DNA"/>
</dbReference>
<accession>A0A1I4FDQ8</accession>
<reference evidence="3" key="1">
    <citation type="submission" date="2016-10" db="EMBL/GenBank/DDBJ databases">
        <authorList>
            <person name="Varghese N."/>
            <person name="Submissions S."/>
        </authorList>
    </citation>
    <scope>NUCLEOTIDE SEQUENCE [LARGE SCALE GENOMIC DNA]</scope>
    <source>
        <strain evidence="3">MO64</strain>
    </source>
</reference>
<protein>
    <recommendedName>
        <fullName evidence="4">Porin</fullName>
    </recommendedName>
</protein>
<dbReference type="InterPro" id="IPR036709">
    <property type="entry name" value="Autotransporte_beta_dom_sf"/>
</dbReference>
<dbReference type="Proteomes" id="UP000198725">
    <property type="component" value="Unassembled WGS sequence"/>
</dbReference>
<sequence length="278" mass="30690">MPHRLLRSRSLPLLASAVALGMASTGAFAQQSPALDRVSLWLGGYYSNNTTTLSAQGRDAYSGLDGKLNFEHDLGLKKRSVDPRVRADFLIGDSQGFSFDYYQIHRNRTGDYYQPIPALGTDVGAHIKGTVNYDFGSASYKWWFGHSSDVFGVGLGAAYYKVDFRVDGSAHAGSESGTASASYNDSEWAPMLTLGWRHAFSDQWRMYADVAGVKKNGGDLNGHIWNASLGVEWFPWHNVGLALEYSASRLHLNKKYRDATAKLDLKSDGPALYLRARF</sequence>
<evidence type="ECO:0008006" key="4">
    <source>
        <dbReference type="Google" id="ProtNLM"/>
    </source>
</evidence>
<evidence type="ECO:0000313" key="3">
    <source>
        <dbReference type="Proteomes" id="UP000198725"/>
    </source>
</evidence>
<feature type="chain" id="PRO_5011756517" description="Porin" evidence="1">
    <location>
        <begin position="30"/>
        <end position="278"/>
    </location>
</feature>
<organism evidence="2 3">
    <name type="scientific">Rhodanobacter glycinis</name>
    <dbReference type="NCBI Taxonomy" id="582702"/>
    <lineage>
        <taxon>Bacteria</taxon>
        <taxon>Pseudomonadati</taxon>
        <taxon>Pseudomonadota</taxon>
        <taxon>Gammaproteobacteria</taxon>
        <taxon>Lysobacterales</taxon>
        <taxon>Rhodanobacteraceae</taxon>
        <taxon>Rhodanobacter</taxon>
    </lineage>
</organism>
<dbReference type="AlphaFoldDB" id="A0A1I4FDQ8"/>
<gene>
    <name evidence="2" type="ORF">SAMN05192579_11720</name>
</gene>